<dbReference type="PANTHER" id="PTHR48412:SF1">
    <property type="entry name" value="ARM REPEAT SUPERFAMILY PROTEIN"/>
    <property type="match status" value="1"/>
</dbReference>
<feature type="compositionally biased region" description="Basic and acidic residues" evidence="1">
    <location>
        <begin position="40"/>
        <end position="51"/>
    </location>
</feature>
<gene>
    <name evidence="2" type="ORF">AYBTSS11_LOCUS21266</name>
</gene>
<dbReference type="PANTHER" id="PTHR48412">
    <property type="entry name" value="ARM REPEAT SUPERFAMILY PROTEIN"/>
    <property type="match status" value="1"/>
</dbReference>
<keyword evidence="3" id="KW-1185">Reference proteome</keyword>
<evidence type="ECO:0000256" key="1">
    <source>
        <dbReference type="SAM" id="MobiDB-lite"/>
    </source>
</evidence>
<name>A0AA86SNA4_9FABA</name>
<dbReference type="Proteomes" id="UP001189624">
    <property type="component" value="Chromosome 7"/>
</dbReference>
<dbReference type="EMBL" id="OY731404">
    <property type="protein sequence ID" value="CAJ1967597.1"/>
    <property type="molecule type" value="Genomic_DNA"/>
</dbReference>
<feature type="compositionally biased region" description="Basic residues" evidence="1">
    <location>
        <begin position="128"/>
        <end position="137"/>
    </location>
</feature>
<feature type="region of interest" description="Disordered" evidence="1">
    <location>
        <begin position="40"/>
        <end position="160"/>
    </location>
</feature>
<evidence type="ECO:0000313" key="2">
    <source>
        <dbReference type="EMBL" id="CAJ1967597.1"/>
    </source>
</evidence>
<accession>A0AA86SNA4</accession>
<proteinExistence type="predicted"/>
<feature type="compositionally biased region" description="Basic and acidic residues" evidence="1">
    <location>
        <begin position="62"/>
        <end position="72"/>
    </location>
</feature>
<dbReference type="Gramene" id="rna-AYBTSS11_LOCUS21266">
    <property type="protein sequence ID" value="CAJ1967597.1"/>
    <property type="gene ID" value="gene-AYBTSS11_LOCUS21266"/>
</dbReference>
<dbReference type="AlphaFoldDB" id="A0AA86SNA4"/>
<evidence type="ECO:0000313" key="3">
    <source>
        <dbReference type="Proteomes" id="UP001189624"/>
    </source>
</evidence>
<protein>
    <submittedName>
        <fullName evidence="2">Uncharacterized protein</fullName>
    </submittedName>
</protein>
<sequence length="193" mass="21509">MLVTVIFEILLRKCGSAAIKLVTPDNYKFFLKTVLENRHGKSSEAVTKDSENIPEDSSTTRPEWRKPERSTTPEKNSMKTKKRKRDNKFETDKPGQKGALKSTSNDGLSLPKRSRHSSAKNPNVRRPEKSRKGKKSGNKSFTGGGGKMTNTAKDKAASNECLSIDSAVIAERDSKKGKNTSEVNQLTIWRLIK</sequence>
<reference evidence="2" key="1">
    <citation type="submission" date="2023-10" db="EMBL/GenBank/DDBJ databases">
        <authorList>
            <person name="Domelevo Entfellner J.-B."/>
        </authorList>
    </citation>
    <scope>NUCLEOTIDE SEQUENCE</scope>
</reference>
<organism evidence="2 3">
    <name type="scientific">Sphenostylis stenocarpa</name>
    <dbReference type="NCBI Taxonomy" id="92480"/>
    <lineage>
        <taxon>Eukaryota</taxon>
        <taxon>Viridiplantae</taxon>
        <taxon>Streptophyta</taxon>
        <taxon>Embryophyta</taxon>
        <taxon>Tracheophyta</taxon>
        <taxon>Spermatophyta</taxon>
        <taxon>Magnoliopsida</taxon>
        <taxon>eudicotyledons</taxon>
        <taxon>Gunneridae</taxon>
        <taxon>Pentapetalae</taxon>
        <taxon>rosids</taxon>
        <taxon>fabids</taxon>
        <taxon>Fabales</taxon>
        <taxon>Fabaceae</taxon>
        <taxon>Papilionoideae</taxon>
        <taxon>50 kb inversion clade</taxon>
        <taxon>NPAAA clade</taxon>
        <taxon>indigoferoid/millettioid clade</taxon>
        <taxon>Phaseoleae</taxon>
        <taxon>Sphenostylis</taxon>
    </lineage>
</organism>